<dbReference type="EMBL" id="JASMQC010000004">
    <property type="protein sequence ID" value="KAK1946024.1"/>
    <property type="molecule type" value="Genomic_DNA"/>
</dbReference>
<organism evidence="2 3">
    <name type="scientific">Phytophthora citrophthora</name>
    <dbReference type="NCBI Taxonomy" id="4793"/>
    <lineage>
        <taxon>Eukaryota</taxon>
        <taxon>Sar</taxon>
        <taxon>Stramenopiles</taxon>
        <taxon>Oomycota</taxon>
        <taxon>Peronosporomycetes</taxon>
        <taxon>Peronosporales</taxon>
        <taxon>Peronosporaceae</taxon>
        <taxon>Phytophthora</taxon>
    </lineage>
</organism>
<keyword evidence="3" id="KW-1185">Reference proteome</keyword>
<name>A0AAD9GWR6_9STRA</name>
<feature type="compositionally biased region" description="Basic and acidic residues" evidence="1">
    <location>
        <begin position="17"/>
        <end position="30"/>
    </location>
</feature>
<dbReference type="AlphaFoldDB" id="A0AAD9GWR6"/>
<reference evidence="2" key="1">
    <citation type="submission" date="2023-08" db="EMBL/GenBank/DDBJ databases">
        <title>Reference Genome Resource for the Citrus Pathogen Phytophthora citrophthora.</title>
        <authorList>
            <person name="Moller H."/>
            <person name="Coetzee B."/>
            <person name="Rose L.J."/>
            <person name="Van Niekerk J.M."/>
        </authorList>
    </citation>
    <scope>NUCLEOTIDE SEQUENCE</scope>
    <source>
        <strain evidence="2">STE-U-9442</strain>
    </source>
</reference>
<comment type="caution">
    <text evidence="2">The sequence shown here is derived from an EMBL/GenBank/DDBJ whole genome shotgun (WGS) entry which is preliminary data.</text>
</comment>
<gene>
    <name evidence="2" type="ORF">P3T76_003072</name>
</gene>
<protein>
    <submittedName>
        <fullName evidence="2">Uncharacterized protein</fullName>
    </submittedName>
</protein>
<sequence length="81" mass="9220">MMDPDREQGRETFAGETSDRMADRMSDHQPGDPAESPGGLIRALWNKCDEDEVGLNPDKCRPQLPESVCRCNLWRWSGGWQ</sequence>
<dbReference type="Proteomes" id="UP001259832">
    <property type="component" value="Unassembled WGS sequence"/>
</dbReference>
<feature type="compositionally biased region" description="Basic and acidic residues" evidence="1">
    <location>
        <begin position="1"/>
        <end position="10"/>
    </location>
</feature>
<proteinExistence type="predicted"/>
<evidence type="ECO:0000313" key="2">
    <source>
        <dbReference type="EMBL" id="KAK1946024.1"/>
    </source>
</evidence>
<accession>A0AAD9GWR6</accession>
<evidence type="ECO:0000256" key="1">
    <source>
        <dbReference type="SAM" id="MobiDB-lite"/>
    </source>
</evidence>
<evidence type="ECO:0000313" key="3">
    <source>
        <dbReference type="Proteomes" id="UP001259832"/>
    </source>
</evidence>
<feature type="region of interest" description="Disordered" evidence="1">
    <location>
        <begin position="1"/>
        <end position="40"/>
    </location>
</feature>